<sequence length="108" mass="12008">MATAVTEVEVLRQYIDGVMERADHHARGVDEVALALIGAILWRKDADQEIKVLTNVLWVHVGSKRYAFSYNHSSGQIEMREGSTHGSVKHVFDNSVTAAQVKSIFEAL</sequence>
<dbReference type="Proteomes" id="UP000062912">
    <property type="component" value="Unassembled WGS sequence"/>
</dbReference>
<dbReference type="AlphaFoldDB" id="A0A132E764"/>
<proteinExistence type="predicted"/>
<dbReference type="RefSeq" id="WP_060246358.1">
    <property type="nucleotide sequence ID" value="NZ_LPJR01000086.1"/>
</dbReference>
<protein>
    <recommendedName>
        <fullName evidence="1">Integron cassette protein VCH-CASS1 chain domain-containing protein</fullName>
    </recommendedName>
</protein>
<reference evidence="2 3" key="1">
    <citation type="submission" date="2015-11" db="EMBL/GenBank/DDBJ databases">
        <title>Expanding the genomic diversity of Burkholderia species for the development of highly accurate diagnostics.</title>
        <authorList>
            <person name="Sahl J."/>
            <person name="Keim P."/>
            <person name="Wagner D."/>
        </authorList>
    </citation>
    <scope>NUCLEOTIDE SEQUENCE [LARGE SCALE GENOMIC DNA]</scope>
    <source>
        <strain evidence="2 3">MSMB368WGS</strain>
    </source>
</reference>
<comment type="caution">
    <text evidence="2">The sequence shown here is derived from an EMBL/GenBank/DDBJ whole genome shotgun (WGS) entry which is preliminary data.</text>
</comment>
<evidence type="ECO:0000313" key="2">
    <source>
        <dbReference type="EMBL" id="KWF18985.1"/>
    </source>
</evidence>
<dbReference type="Gene3D" id="3.30.920.70">
    <property type="match status" value="1"/>
</dbReference>
<dbReference type="OrthoDB" id="1444132at2"/>
<dbReference type="EMBL" id="LPJR01000086">
    <property type="protein sequence ID" value="KWF18985.1"/>
    <property type="molecule type" value="Genomic_DNA"/>
</dbReference>
<evidence type="ECO:0000259" key="1">
    <source>
        <dbReference type="Pfam" id="PF18315"/>
    </source>
</evidence>
<dbReference type="InterPro" id="IPR040614">
    <property type="entry name" value="VCH_CASS14"/>
</dbReference>
<evidence type="ECO:0000313" key="3">
    <source>
        <dbReference type="Proteomes" id="UP000062912"/>
    </source>
</evidence>
<feature type="domain" description="Integron cassette protein VCH-CASS1 chain" evidence="1">
    <location>
        <begin position="11"/>
        <end position="96"/>
    </location>
</feature>
<dbReference type="Pfam" id="PF18315">
    <property type="entry name" value="VCH_CASS14"/>
    <property type="match status" value="1"/>
</dbReference>
<accession>A0A132E764</accession>
<organism evidence="2 3">
    <name type="scientific">Burkholderia pseudomultivorans</name>
    <dbReference type="NCBI Taxonomy" id="1207504"/>
    <lineage>
        <taxon>Bacteria</taxon>
        <taxon>Pseudomonadati</taxon>
        <taxon>Pseudomonadota</taxon>
        <taxon>Betaproteobacteria</taxon>
        <taxon>Burkholderiales</taxon>
        <taxon>Burkholderiaceae</taxon>
        <taxon>Burkholderia</taxon>
        <taxon>Burkholderia cepacia complex</taxon>
    </lineage>
</organism>
<name>A0A132E764_9BURK</name>
<gene>
    <name evidence="2" type="ORF">WT56_30130</name>
</gene>